<dbReference type="OMA" id="DSACETW"/>
<gene>
    <name evidence="4" type="ORF">PHYSODRAFT_360308</name>
</gene>
<reference evidence="4 5" key="1">
    <citation type="journal article" date="2006" name="Science">
        <title>Phytophthora genome sequences uncover evolutionary origins and mechanisms of pathogenesis.</title>
        <authorList>
            <person name="Tyler B.M."/>
            <person name="Tripathy S."/>
            <person name="Zhang X."/>
            <person name="Dehal P."/>
            <person name="Jiang R.H."/>
            <person name="Aerts A."/>
            <person name="Arredondo F.D."/>
            <person name="Baxter L."/>
            <person name="Bensasson D."/>
            <person name="Beynon J.L."/>
            <person name="Chapman J."/>
            <person name="Damasceno C.M."/>
            <person name="Dorrance A.E."/>
            <person name="Dou D."/>
            <person name="Dickerman A.W."/>
            <person name="Dubchak I.L."/>
            <person name="Garbelotto M."/>
            <person name="Gijzen M."/>
            <person name="Gordon S.G."/>
            <person name="Govers F."/>
            <person name="Grunwald N.J."/>
            <person name="Huang W."/>
            <person name="Ivors K.L."/>
            <person name="Jones R.W."/>
            <person name="Kamoun S."/>
            <person name="Krampis K."/>
            <person name="Lamour K.H."/>
            <person name="Lee M.K."/>
            <person name="McDonald W.H."/>
            <person name="Medina M."/>
            <person name="Meijer H.J."/>
            <person name="Nordberg E.K."/>
            <person name="Maclean D.J."/>
            <person name="Ospina-Giraldo M.D."/>
            <person name="Morris P.F."/>
            <person name="Phuntumart V."/>
            <person name="Putnam N.H."/>
            <person name="Rash S."/>
            <person name="Rose J.K."/>
            <person name="Sakihama Y."/>
            <person name="Salamov A.A."/>
            <person name="Savidor A."/>
            <person name="Scheuring C.F."/>
            <person name="Smith B.M."/>
            <person name="Sobral B.W."/>
            <person name="Terry A."/>
            <person name="Torto-Alalibo T.A."/>
            <person name="Win J."/>
            <person name="Xu Z."/>
            <person name="Zhang H."/>
            <person name="Grigoriev I.V."/>
            <person name="Rokhsar D.S."/>
            <person name="Boore J.L."/>
        </authorList>
    </citation>
    <scope>NUCLEOTIDE SEQUENCE [LARGE SCALE GENOMIC DNA]</scope>
    <source>
        <strain evidence="4 5">P6497</strain>
    </source>
</reference>
<dbReference type="AlphaFoldDB" id="G4ZD71"/>
<keyword evidence="5" id="KW-1185">Reference proteome</keyword>
<feature type="compositionally biased region" description="Low complexity" evidence="1">
    <location>
        <begin position="401"/>
        <end position="447"/>
    </location>
</feature>
<feature type="compositionally biased region" description="Polar residues" evidence="1">
    <location>
        <begin position="204"/>
        <end position="214"/>
    </location>
</feature>
<evidence type="ECO:0008006" key="6">
    <source>
        <dbReference type="Google" id="ProtNLM"/>
    </source>
</evidence>
<sequence length="483" mass="48873">MPPLRLSLFVAALGASRAAAVQVSVCRDATYEISADAATLCAGAGAEPAGWSCPKAGDVAVANCLSTLASFQSGSCVAPEDAVCQVVNGDTWGCVLPSVGCNDAAPEVEEPKCETWDYSGDDSVDASASFDGNEDYDESWFMQTTQLRELYDCGHKPTPAPTTAAPEPTATPAATEGNDTETETTEAPTPTTVTSYGTEDNETETPNTLTPSTEDNGEVAETDAPTSTPAPATTDATQTETQTPTPTTTSAPATTVSGTVPQPPTPTQTPTGPGWGGSSSAETDGEVTTQDGTGETMPDGNGDANVGDEEAFSGKSTTSVKFAATDAAGFGGLSDEVVAVIAAVAAFVAVVVAAVAIAFARKRRTMEAVEEEGEEDEEDADESEDEEEKSDADSADEAEDVAMAVPPTPAVVTGKMATTPTAASSKAKTPKTTPTATTTAGASAGTTEGIKSSTAEDTKAAEDDKASEETADASETVVAISDD</sequence>
<dbReference type="InParanoid" id="G4ZD71"/>
<dbReference type="EMBL" id="JH159154">
    <property type="protein sequence ID" value="EGZ16479.1"/>
    <property type="molecule type" value="Genomic_DNA"/>
</dbReference>
<dbReference type="STRING" id="1094619.G4ZD71"/>
<dbReference type="Proteomes" id="UP000002640">
    <property type="component" value="Unassembled WGS sequence"/>
</dbReference>
<accession>G4ZD71</accession>
<evidence type="ECO:0000313" key="4">
    <source>
        <dbReference type="EMBL" id="EGZ16479.1"/>
    </source>
</evidence>
<proteinExistence type="predicted"/>
<evidence type="ECO:0000256" key="3">
    <source>
        <dbReference type="SAM" id="SignalP"/>
    </source>
</evidence>
<keyword evidence="2" id="KW-0812">Transmembrane</keyword>
<feature type="compositionally biased region" description="Basic and acidic residues" evidence="1">
    <location>
        <begin position="454"/>
        <end position="468"/>
    </location>
</feature>
<keyword evidence="3" id="KW-0732">Signal</keyword>
<feature type="signal peptide" evidence="3">
    <location>
        <begin position="1"/>
        <end position="20"/>
    </location>
</feature>
<feature type="region of interest" description="Disordered" evidence="1">
    <location>
        <begin position="364"/>
        <end position="483"/>
    </location>
</feature>
<feature type="compositionally biased region" description="Acidic residues" evidence="1">
    <location>
        <begin position="368"/>
        <end position="400"/>
    </location>
</feature>
<dbReference type="RefSeq" id="XP_009525537.1">
    <property type="nucleotide sequence ID" value="XM_009527242.1"/>
</dbReference>
<dbReference type="KEGG" id="psoj:PHYSODRAFT_360308"/>
<evidence type="ECO:0000256" key="1">
    <source>
        <dbReference type="SAM" id="MobiDB-lite"/>
    </source>
</evidence>
<feature type="compositionally biased region" description="Low complexity" evidence="1">
    <location>
        <begin position="222"/>
        <end position="260"/>
    </location>
</feature>
<dbReference type="SMR" id="G4ZD71"/>
<feature type="region of interest" description="Disordered" evidence="1">
    <location>
        <begin position="152"/>
        <end position="312"/>
    </location>
</feature>
<feature type="compositionally biased region" description="Low complexity" evidence="1">
    <location>
        <begin position="185"/>
        <end position="194"/>
    </location>
</feature>
<keyword evidence="2" id="KW-0472">Membrane</keyword>
<organism evidence="4 5">
    <name type="scientific">Phytophthora sojae (strain P6497)</name>
    <name type="common">Soybean stem and root rot agent</name>
    <name type="synonym">Phytophthora megasperma f. sp. glycines</name>
    <dbReference type="NCBI Taxonomy" id="1094619"/>
    <lineage>
        <taxon>Eukaryota</taxon>
        <taxon>Sar</taxon>
        <taxon>Stramenopiles</taxon>
        <taxon>Oomycota</taxon>
        <taxon>Peronosporomycetes</taxon>
        <taxon>Peronosporales</taxon>
        <taxon>Peronosporaceae</taxon>
        <taxon>Phytophthora</taxon>
    </lineage>
</organism>
<keyword evidence="2" id="KW-1133">Transmembrane helix</keyword>
<dbReference type="GeneID" id="20650104"/>
<evidence type="ECO:0000256" key="2">
    <source>
        <dbReference type="SAM" id="Phobius"/>
    </source>
</evidence>
<evidence type="ECO:0000313" key="5">
    <source>
        <dbReference type="Proteomes" id="UP000002640"/>
    </source>
</evidence>
<feature type="chain" id="PRO_5003472341" description="Carbohydrate-binding protein" evidence="3">
    <location>
        <begin position="21"/>
        <end position="483"/>
    </location>
</feature>
<feature type="region of interest" description="Disordered" evidence="1">
    <location>
        <begin position="114"/>
        <end position="134"/>
    </location>
</feature>
<feature type="compositionally biased region" description="Low complexity" evidence="1">
    <location>
        <begin position="161"/>
        <end position="176"/>
    </location>
</feature>
<name>G4ZD71_PHYSP</name>
<feature type="transmembrane region" description="Helical" evidence="2">
    <location>
        <begin position="337"/>
        <end position="360"/>
    </location>
</feature>
<protein>
    <recommendedName>
        <fullName evidence="6">Carbohydrate-binding protein</fullName>
    </recommendedName>
</protein>